<evidence type="ECO:0000313" key="3">
    <source>
        <dbReference type="Proteomes" id="UP001601303"/>
    </source>
</evidence>
<sequence>MEIRKAHSGGSAVRWAYGVFLTLCLALAVLAHHEICGMDASPMQSVARAAHMGPDETGPSVSDASPHSADDSGCAMPGMQHCTAASIPSVQLALPNQSAFDLSADLSPALSGHAPGSVTCRAPPDLSVLSQLRI</sequence>
<accession>A0ABW6M1P5</accession>
<evidence type="ECO:0000313" key="2">
    <source>
        <dbReference type="EMBL" id="MFE9600079.1"/>
    </source>
</evidence>
<organism evidence="2 3">
    <name type="scientific">Streptomyces hokutonensis</name>
    <dbReference type="NCBI Taxonomy" id="1306990"/>
    <lineage>
        <taxon>Bacteria</taxon>
        <taxon>Bacillati</taxon>
        <taxon>Actinomycetota</taxon>
        <taxon>Actinomycetes</taxon>
        <taxon>Kitasatosporales</taxon>
        <taxon>Streptomycetaceae</taxon>
        <taxon>Streptomyces</taxon>
    </lineage>
</organism>
<protein>
    <submittedName>
        <fullName evidence="2">DUF6153 family protein</fullName>
    </submittedName>
</protein>
<feature type="region of interest" description="Disordered" evidence="1">
    <location>
        <begin position="47"/>
        <end position="75"/>
    </location>
</feature>
<dbReference type="RefSeq" id="WP_388106383.1">
    <property type="nucleotide sequence ID" value="NZ_JBIAHM010000005.1"/>
</dbReference>
<comment type="caution">
    <text evidence="2">The sequence shown here is derived from an EMBL/GenBank/DDBJ whole genome shotgun (WGS) entry which is preliminary data.</text>
</comment>
<dbReference type="InterPro" id="IPR046151">
    <property type="entry name" value="DUF6153"/>
</dbReference>
<dbReference type="Proteomes" id="UP001601303">
    <property type="component" value="Unassembled WGS sequence"/>
</dbReference>
<dbReference type="EMBL" id="JBIAHM010000005">
    <property type="protein sequence ID" value="MFE9600079.1"/>
    <property type="molecule type" value="Genomic_DNA"/>
</dbReference>
<evidence type="ECO:0000256" key="1">
    <source>
        <dbReference type="SAM" id="MobiDB-lite"/>
    </source>
</evidence>
<reference evidence="2 3" key="1">
    <citation type="submission" date="2024-10" db="EMBL/GenBank/DDBJ databases">
        <title>The Natural Products Discovery Center: Release of the First 8490 Sequenced Strains for Exploring Actinobacteria Biosynthetic Diversity.</title>
        <authorList>
            <person name="Kalkreuter E."/>
            <person name="Kautsar S.A."/>
            <person name="Yang D."/>
            <person name="Bader C.D."/>
            <person name="Teijaro C.N."/>
            <person name="Fluegel L."/>
            <person name="Davis C.M."/>
            <person name="Simpson J.R."/>
            <person name="Lauterbach L."/>
            <person name="Steele A.D."/>
            <person name="Gui C."/>
            <person name="Meng S."/>
            <person name="Li G."/>
            <person name="Viehrig K."/>
            <person name="Ye F."/>
            <person name="Su P."/>
            <person name="Kiefer A.F."/>
            <person name="Nichols A."/>
            <person name="Cepeda A.J."/>
            <person name="Yan W."/>
            <person name="Fan B."/>
            <person name="Jiang Y."/>
            <person name="Adhikari A."/>
            <person name="Zheng C.-J."/>
            <person name="Schuster L."/>
            <person name="Cowan T.M."/>
            <person name="Smanski M.J."/>
            <person name="Chevrette M.G."/>
            <person name="De Carvalho L.P.S."/>
            <person name="Shen B."/>
        </authorList>
    </citation>
    <scope>NUCLEOTIDE SEQUENCE [LARGE SCALE GENOMIC DNA]</scope>
    <source>
        <strain evidence="2 3">NPDC006488</strain>
    </source>
</reference>
<dbReference type="Pfam" id="PF19650">
    <property type="entry name" value="DUF6153"/>
    <property type="match status" value="1"/>
</dbReference>
<proteinExistence type="predicted"/>
<name>A0ABW6M1P5_9ACTN</name>
<keyword evidence="3" id="KW-1185">Reference proteome</keyword>
<gene>
    <name evidence="2" type="ORF">ACFYNQ_16100</name>
</gene>